<dbReference type="EMBL" id="JACSQC010000009">
    <property type="protein sequence ID" value="MBD8045282.1"/>
    <property type="molecule type" value="Genomic_DNA"/>
</dbReference>
<evidence type="ECO:0000256" key="2">
    <source>
        <dbReference type="ARBA" id="ARBA00023270"/>
    </source>
</evidence>
<dbReference type="InterPro" id="IPR020625">
    <property type="entry name" value="Schiff_base-form_aldolases_AS"/>
</dbReference>
<accession>A0ABR8YMC7</accession>
<comment type="similarity">
    <text evidence="3">Belongs to the DapA family.</text>
</comment>
<dbReference type="PRINTS" id="PR00146">
    <property type="entry name" value="DHPICSNTHASE"/>
</dbReference>
<dbReference type="InterPro" id="IPR013785">
    <property type="entry name" value="Aldolase_TIM"/>
</dbReference>
<evidence type="ECO:0000256" key="3">
    <source>
        <dbReference type="PIRNR" id="PIRNR001365"/>
    </source>
</evidence>
<dbReference type="Pfam" id="PF00701">
    <property type="entry name" value="DHDPS"/>
    <property type="match status" value="1"/>
</dbReference>
<dbReference type="RefSeq" id="WP_191749040.1">
    <property type="nucleotide sequence ID" value="NZ_JACSQC010000009.1"/>
</dbReference>
<name>A0ABR8YMC7_9MICC</name>
<keyword evidence="5" id="KW-1185">Reference proteome</keyword>
<keyword evidence="1 3" id="KW-0456">Lyase</keyword>
<dbReference type="InterPro" id="IPR002220">
    <property type="entry name" value="DapA-like"/>
</dbReference>
<dbReference type="SUPFAM" id="SSF51569">
    <property type="entry name" value="Aldolase"/>
    <property type="match status" value="1"/>
</dbReference>
<reference evidence="4 5" key="1">
    <citation type="submission" date="2020-08" db="EMBL/GenBank/DDBJ databases">
        <title>A Genomic Blueprint of the Chicken Gut Microbiome.</title>
        <authorList>
            <person name="Gilroy R."/>
            <person name="Ravi A."/>
            <person name="Getino M."/>
            <person name="Pursley I."/>
            <person name="Horton D.L."/>
            <person name="Alikhan N.-F."/>
            <person name="Baker D."/>
            <person name="Gharbi K."/>
            <person name="Hall N."/>
            <person name="Watson M."/>
            <person name="Adriaenssens E.M."/>
            <person name="Foster-Nyarko E."/>
            <person name="Jarju S."/>
            <person name="Secka A."/>
            <person name="Antonio M."/>
            <person name="Oren A."/>
            <person name="Chaudhuri R."/>
            <person name="La Ragione R.M."/>
            <person name="Hildebrand F."/>
            <person name="Pallen M.J."/>
        </authorList>
    </citation>
    <scope>NUCLEOTIDE SEQUENCE [LARGE SCALE GENOMIC DNA]</scope>
    <source>
        <strain evidence="4 5">Sa2BUA2</strain>
    </source>
</reference>
<protein>
    <submittedName>
        <fullName evidence="4">Dihydrodipicolinate synthase family protein</fullName>
    </submittedName>
</protein>
<dbReference type="PROSITE" id="PS00666">
    <property type="entry name" value="DHDPS_2"/>
    <property type="match status" value="1"/>
</dbReference>
<evidence type="ECO:0000256" key="1">
    <source>
        <dbReference type="ARBA" id="ARBA00023239"/>
    </source>
</evidence>
<dbReference type="SMART" id="SM01130">
    <property type="entry name" value="DHDPS"/>
    <property type="match status" value="1"/>
</dbReference>
<evidence type="ECO:0000313" key="4">
    <source>
        <dbReference type="EMBL" id="MBD8045282.1"/>
    </source>
</evidence>
<comment type="caution">
    <text evidence="4">The sequence shown here is derived from an EMBL/GenBank/DDBJ whole genome shotgun (WGS) entry which is preliminary data.</text>
</comment>
<dbReference type="PANTHER" id="PTHR42849:SF1">
    <property type="entry name" value="N-ACETYLNEURAMINATE LYASE"/>
    <property type="match status" value="1"/>
</dbReference>
<dbReference type="PANTHER" id="PTHR42849">
    <property type="entry name" value="N-ACETYLNEURAMINATE LYASE"/>
    <property type="match status" value="1"/>
</dbReference>
<gene>
    <name evidence="4" type="ORF">H9638_15835</name>
</gene>
<dbReference type="Gene3D" id="3.20.20.70">
    <property type="entry name" value="Aldolase class I"/>
    <property type="match status" value="1"/>
</dbReference>
<proteinExistence type="inferred from homology"/>
<organism evidence="4 5">
    <name type="scientific">Arthrobacter pullicola</name>
    <dbReference type="NCBI Taxonomy" id="2762224"/>
    <lineage>
        <taxon>Bacteria</taxon>
        <taxon>Bacillati</taxon>
        <taxon>Actinomycetota</taxon>
        <taxon>Actinomycetes</taxon>
        <taxon>Micrococcales</taxon>
        <taxon>Micrococcaceae</taxon>
        <taxon>Arthrobacter</taxon>
    </lineage>
</organism>
<dbReference type="PIRSF" id="PIRSF001365">
    <property type="entry name" value="DHDPS"/>
    <property type="match status" value="1"/>
</dbReference>
<dbReference type="Proteomes" id="UP000652763">
    <property type="component" value="Unassembled WGS sequence"/>
</dbReference>
<evidence type="ECO:0000313" key="5">
    <source>
        <dbReference type="Proteomes" id="UP000652763"/>
    </source>
</evidence>
<sequence length="302" mass="33108">MVASQDYSRFERIFSALVSPMRADESIDFATLSKLVEFQLGRGVEGFYCCGSSGEGLLLSLDERTEIVRTVVQTAAGRAPVIAHVGTIRTADAIALAKDAEAAGADAVSLIPPYYYRFTAEEILGYYNRVMEATSLPVIIYNIPQFTQVQFDKTLAGPLLDQEQVLGVKHTAHDLYSLERMTAAYPEKVFFNGFDEIYLSSLAAGARATIGTTVNVQPELFLRTRALFETGDLPGARLVQEQINNTVEELVSQGVFRAAKYLAGDGVLDCGDLREPFKPLNDVQRKELDRLLAGIHEAAAQL</sequence>
<keyword evidence="2" id="KW-0704">Schiff base</keyword>